<dbReference type="Proteomes" id="UP001525890">
    <property type="component" value="Unassembled WGS sequence"/>
</dbReference>
<dbReference type="InterPro" id="IPR036866">
    <property type="entry name" value="RibonucZ/Hydroxyglut_hydro"/>
</dbReference>
<reference evidence="1 2" key="1">
    <citation type="journal article" date="2022" name="Front. Microbiol.">
        <title>High genomic differentiation and limited gene flow indicate recent cryptic speciation within the genus Laspinema (cyanobacteria).</title>
        <authorList>
            <person name="Stanojkovic A."/>
            <person name="Skoupy S."/>
            <person name="Skaloud P."/>
            <person name="Dvorak P."/>
        </authorList>
    </citation>
    <scope>NUCLEOTIDE SEQUENCE [LARGE SCALE GENOMIC DNA]</scope>
    <source>
        <strain evidence="1 2">D2a</strain>
    </source>
</reference>
<evidence type="ECO:0000313" key="1">
    <source>
        <dbReference type="EMBL" id="MCT7967534.1"/>
    </source>
</evidence>
<protein>
    <submittedName>
        <fullName evidence="1">MBL fold metallo-hydrolase</fullName>
    </submittedName>
</protein>
<accession>A0ABT2MS11</accession>
<dbReference type="RefSeq" id="WP_368007110.1">
    <property type="nucleotide sequence ID" value="NZ_JAMXFF010000020.1"/>
</dbReference>
<dbReference type="Pfam" id="PF13483">
    <property type="entry name" value="Lactamase_B_3"/>
    <property type="match status" value="1"/>
</dbReference>
<dbReference type="EMBL" id="JAMXFF010000020">
    <property type="protein sequence ID" value="MCT7967534.1"/>
    <property type="molecule type" value="Genomic_DNA"/>
</dbReference>
<dbReference type="SUPFAM" id="SSF56281">
    <property type="entry name" value="Metallo-hydrolase/oxidoreductase"/>
    <property type="match status" value="1"/>
</dbReference>
<proteinExistence type="predicted"/>
<name>A0ABT2MS11_9CYAN</name>
<keyword evidence="2" id="KW-1185">Reference proteome</keyword>
<evidence type="ECO:0000313" key="2">
    <source>
        <dbReference type="Proteomes" id="UP001525890"/>
    </source>
</evidence>
<dbReference type="Gene3D" id="3.60.15.10">
    <property type="entry name" value="Ribonuclease Z/Hydroxyacylglutathione hydrolase-like"/>
    <property type="match status" value="1"/>
</dbReference>
<comment type="caution">
    <text evidence="1">The sequence shown here is derived from an EMBL/GenBank/DDBJ whole genome shotgun (WGS) entry which is preliminary data.</text>
</comment>
<dbReference type="PANTHER" id="PTHR36142">
    <property type="entry name" value="METALLO-HYDROLASE/OXIDOREDUCTASE SUPERFAMILY PROTEIN"/>
    <property type="match status" value="1"/>
</dbReference>
<dbReference type="PANTHER" id="PTHR36142:SF2">
    <property type="entry name" value="METALLO-HYDROLASE_OXIDOREDUCTASE SUPERFAMILY PROTEIN"/>
    <property type="match status" value="1"/>
</dbReference>
<gene>
    <name evidence="1" type="ORF">NG799_14430</name>
</gene>
<sequence length="260" mass="28716">MYLTWLDSNSWLIELASKRILLDPWLVGPLVFGNQPWLFKSDRRRERPIPDNIDLILLSQGLEDHAHPPTLKQLDRQIPVVASINAAKIVQGLNYTQITPLAHGESFCLGNQLEIKAIPGSPIGPFVVENAYIIRDLATGTSLYYEPHGSHSQTLKNEGPIDVAIAPIVDLSLPLVGSIIKGKESALELARMLQPQVMLPTAAGGDVIFEGLLMSLIRAQGTIEDFRSLLAKHQIPTRAIDPKPGDRIEIPLQQRTAQVR</sequence>
<organism evidence="1 2">
    <name type="scientific">Laspinema palackyanum D2a</name>
    <dbReference type="NCBI Taxonomy" id="2953684"/>
    <lineage>
        <taxon>Bacteria</taxon>
        <taxon>Bacillati</taxon>
        <taxon>Cyanobacteriota</taxon>
        <taxon>Cyanophyceae</taxon>
        <taxon>Oscillatoriophycideae</taxon>
        <taxon>Oscillatoriales</taxon>
        <taxon>Laspinemataceae</taxon>
        <taxon>Laspinema</taxon>
        <taxon>Laspinema palackyanum</taxon>
    </lineage>
</organism>